<feature type="transmembrane region" description="Helical" evidence="1">
    <location>
        <begin position="62"/>
        <end position="85"/>
    </location>
</feature>
<evidence type="ECO:0000256" key="1">
    <source>
        <dbReference type="SAM" id="Phobius"/>
    </source>
</evidence>
<keyword evidence="1" id="KW-1133">Transmembrane helix</keyword>
<evidence type="ECO:0000313" key="3">
    <source>
        <dbReference type="Proteomes" id="UP001206925"/>
    </source>
</evidence>
<evidence type="ECO:0000313" key="2">
    <source>
        <dbReference type="EMBL" id="KAI7753495.1"/>
    </source>
</evidence>
<gene>
    <name evidence="2" type="ORF">M8C21_023886</name>
</gene>
<dbReference type="Proteomes" id="UP001206925">
    <property type="component" value="Unassembled WGS sequence"/>
</dbReference>
<keyword evidence="1" id="KW-0812">Transmembrane</keyword>
<comment type="caution">
    <text evidence="2">The sequence shown here is derived from an EMBL/GenBank/DDBJ whole genome shotgun (WGS) entry which is preliminary data.</text>
</comment>
<feature type="transmembrane region" description="Helical" evidence="1">
    <location>
        <begin position="31"/>
        <end position="50"/>
    </location>
</feature>
<sequence length="127" mass="14273">EPRPQIPKPIIGLVEYGTNLLQAIGQFNGKYIIVVALMSMIANPSCPVLPDYMPPTTVASDLELAISFIFAYVSIWIWAISFMQLQTHYDSCRRYTTRGGRLPHRPVEDLAFALDFINGGQAFRIII</sequence>
<name>A0AAD5D5E7_AMBAR</name>
<keyword evidence="1" id="KW-0472">Membrane</keyword>
<protein>
    <submittedName>
        <fullName evidence="2">Uncharacterized protein</fullName>
    </submittedName>
</protein>
<feature type="non-terminal residue" evidence="2">
    <location>
        <position position="1"/>
    </location>
</feature>
<proteinExistence type="predicted"/>
<accession>A0AAD5D5E7</accession>
<keyword evidence="3" id="KW-1185">Reference proteome</keyword>
<dbReference type="AlphaFoldDB" id="A0AAD5D5E7"/>
<organism evidence="2 3">
    <name type="scientific">Ambrosia artemisiifolia</name>
    <name type="common">Common ragweed</name>
    <dbReference type="NCBI Taxonomy" id="4212"/>
    <lineage>
        <taxon>Eukaryota</taxon>
        <taxon>Viridiplantae</taxon>
        <taxon>Streptophyta</taxon>
        <taxon>Embryophyta</taxon>
        <taxon>Tracheophyta</taxon>
        <taxon>Spermatophyta</taxon>
        <taxon>Magnoliopsida</taxon>
        <taxon>eudicotyledons</taxon>
        <taxon>Gunneridae</taxon>
        <taxon>Pentapetalae</taxon>
        <taxon>asterids</taxon>
        <taxon>campanulids</taxon>
        <taxon>Asterales</taxon>
        <taxon>Asteraceae</taxon>
        <taxon>Asteroideae</taxon>
        <taxon>Heliantheae alliance</taxon>
        <taxon>Heliantheae</taxon>
        <taxon>Ambrosia</taxon>
    </lineage>
</organism>
<reference evidence="2" key="1">
    <citation type="submission" date="2022-06" db="EMBL/GenBank/DDBJ databases">
        <title>Uncovering the hologenomic basis of an extraordinary plant invasion.</title>
        <authorList>
            <person name="Bieker V.C."/>
            <person name="Martin M.D."/>
            <person name="Gilbert T."/>
            <person name="Hodgins K."/>
            <person name="Battlay P."/>
            <person name="Petersen B."/>
            <person name="Wilson J."/>
        </authorList>
    </citation>
    <scope>NUCLEOTIDE SEQUENCE</scope>
    <source>
        <strain evidence="2">AA19_3_7</strain>
        <tissue evidence="2">Leaf</tissue>
    </source>
</reference>
<dbReference type="EMBL" id="JAMZMK010005421">
    <property type="protein sequence ID" value="KAI7753495.1"/>
    <property type="molecule type" value="Genomic_DNA"/>
</dbReference>
<feature type="non-terminal residue" evidence="2">
    <location>
        <position position="127"/>
    </location>
</feature>